<reference evidence="1" key="1">
    <citation type="submission" date="2020-08" db="EMBL/GenBank/DDBJ databases">
        <title>Genome sequencing and assembly of the red palm weevil Rhynchophorus ferrugineus.</title>
        <authorList>
            <person name="Dias G.B."/>
            <person name="Bergman C.M."/>
            <person name="Manee M."/>
        </authorList>
    </citation>
    <scope>NUCLEOTIDE SEQUENCE</scope>
    <source>
        <strain evidence="1">AA-2017</strain>
        <tissue evidence="1">Whole larva</tissue>
    </source>
</reference>
<gene>
    <name evidence="1" type="ORF">GWI33_022857</name>
</gene>
<name>A0A834IMT9_RHYFE</name>
<accession>A0A834IMT9</accession>
<dbReference type="EMBL" id="JAACXV010000086">
    <property type="protein sequence ID" value="KAF7283817.1"/>
    <property type="molecule type" value="Genomic_DNA"/>
</dbReference>
<proteinExistence type="predicted"/>
<keyword evidence="2" id="KW-1185">Reference proteome</keyword>
<dbReference type="Proteomes" id="UP000625711">
    <property type="component" value="Unassembled WGS sequence"/>
</dbReference>
<dbReference type="AlphaFoldDB" id="A0A834IMT9"/>
<evidence type="ECO:0000313" key="2">
    <source>
        <dbReference type="Proteomes" id="UP000625711"/>
    </source>
</evidence>
<organism evidence="1 2">
    <name type="scientific">Rhynchophorus ferrugineus</name>
    <name type="common">Red palm weevil</name>
    <name type="synonym">Curculio ferrugineus</name>
    <dbReference type="NCBI Taxonomy" id="354439"/>
    <lineage>
        <taxon>Eukaryota</taxon>
        <taxon>Metazoa</taxon>
        <taxon>Ecdysozoa</taxon>
        <taxon>Arthropoda</taxon>
        <taxon>Hexapoda</taxon>
        <taxon>Insecta</taxon>
        <taxon>Pterygota</taxon>
        <taxon>Neoptera</taxon>
        <taxon>Endopterygota</taxon>
        <taxon>Coleoptera</taxon>
        <taxon>Polyphaga</taxon>
        <taxon>Cucujiformia</taxon>
        <taxon>Curculionidae</taxon>
        <taxon>Dryophthorinae</taxon>
        <taxon>Rhynchophorus</taxon>
    </lineage>
</organism>
<evidence type="ECO:0000313" key="1">
    <source>
        <dbReference type="EMBL" id="KAF7283817.1"/>
    </source>
</evidence>
<sequence length="125" mass="12535">MSPLSRLITLLTEDTLVLCDHHLDPPPNRNGGWDAVRTHPPGRAFGSSAGVCVLLLSSSPPPRSGPGDNLGLAADESAKTALSGPGRGFTASSADIIIPVCGGGISNPIPIGRHLGQGSAHGSAS</sequence>
<comment type="caution">
    <text evidence="1">The sequence shown here is derived from an EMBL/GenBank/DDBJ whole genome shotgun (WGS) entry which is preliminary data.</text>
</comment>
<protein>
    <submittedName>
        <fullName evidence="1">Uncharacterized protein</fullName>
    </submittedName>
</protein>